<evidence type="ECO:0000313" key="2">
    <source>
        <dbReference type="Proteomes" id="UP001501410"/>
    </source>
</evidence>
<dbReference type="InterPro" id="IPR058060">
    <property type="entry name" value="HYC_CC_PP"/>
</dbReference>
<gene>
    <name evidence="1" type="ORF">GCM10023092_05490</name>
</gene>
<dbReference type="NCBIfam" id="NF047658">
    <property type="entry name" value="HYC_CC_PP"/>
    <property type="match status" value="1"/>
</dbReference>
<dbReference type="Pfam" id="PF26622">
    <property type="entry name" value="DUF8199"/>
    <property type="match status" value="1"/>
</dbReference>
<dbReference type="EMBL" id="BAABEZ010000002">
    <property type="protein sequence ID" value="GAA4450111.1"/>
    <property type="molecule type" value="Genomic_DNA"/>
</dbReference>
<organism evidence="1 2">
    <name type="scientific">Rurimicrobium arvi</name>
    <dbReference type="NCBI Taxonomy" id="2049916"/>
    <lineage>
        <taxon>Bacteria</taxon>
        <taxon>Pseudomonadati</taxon>
        <taxon>Bacteroidota</taxon>
        <taxon>Chitinophagia</taxon>
        <taxon>Chitinophagales</taxon>
        <taxon>Chitinophagaceae</taxon>
        <taxon>Rurimicrobium</taxon>
    </lineage>
</organism>
<comment type="caution">
    <text evidence="1">The sequence shown here is derived from an EMBL/GenBank/DDBJ whole genome shotgun (WGS) entry which is preliminary data.</text>
</comment>
<protein>
    <submittedName>
        <fullName evidence="1">Uncharacterized protein</fullName>
    </submittedName>
</protein>
<dbReference type="InterPro" id="IPR058512">
    <property type="entry name" value="DUF8199"/>
</dbReference>
<dbReference type="Proteomes" id="UP001501410">
    <property type="component" value="Unassembled WGS sequence"/>
</dbReference>
<evidence type="ECO:0000313" key="1">
    <source>
        <dbReference type="EMBL" id="GAA4450111.1"/>
    </source>
</evidence>
<proteinExistence type="predicted"/>
<reference evidence="2" key="1">
    <citation type="journal article" date="2019" name="Int. J. Syst. Evol. Microbiol.">
        <title>The Global Catalogue of Microorganisms (GCM) 10K type strain sequencing project: providing services to taxonomists for standard genome sequencing and annotation.</title>
        <authorList>
            <consortium name="The Broad Institute Genomics Platform"/>
            <consortium name="The Broad Institute Genome Sequencing Center for Infectious Disease"/>
            <person name="Wu L."/>
            <person name="Ma J."/>
        </authorList>
    </citation>
    <scope>NUCLEOTIDE SEQUENCE [LARGE SCALE GENOMIC DNA]</scope>
    <source>
        <strain evidence="2">JCM 31921</strain>
    </source>
</reference>
<accession>A0ABP8MIG9</accession>
<sequence>MFAVYYLCLSVGVNCSAHYCGGELVDWSVAADARPCDGCASVSDAGAEEDSCCKEQHQLLKKSGDDLKVQQEELRLTPSDWVALPAQRITFYPEAAALRIRHLAAVPVNGPPWPEDPPVYILFGHFRV</sequence>
<keyword evidence="2" id="KW-1185">Reference proteome</keyword>
<name>A0ABP8MIG9_9BACT</name>